<dbReference type="SUPFAM" id="SSF57756">
    <property type="entry name" value="Retrovirus zinc finger-like domains"/>
    <property type="match status" value="1"/>
</dbReference>
<evidence type="ECO:0000256" key="1">
    <source>
        <dbReference type="ARBA" id="ARBA00022664"/>
    </source>
</evidence>
<feature type="domain" description="CCHC-type" evidence="4">
    <location>
        <begin position="12"/>
        <end position="26"/>
    </location>
</feature>
<evidence type="ECO:0000256" key="2">
    <source>
        <dbReference type="PROSITE-ProRule" id="PRU00047"/>
    </source>
</evidence>
<accession>A0A0C3DJ38</accession>
<keyword evidence="6" id="KW-1185">Reference proteome</keyword>
<sequence>MQKRPQTFAGTCYRCREAGHRAHDCRMSKDVPKCSTHGQMTTDGQKQTRRCEMHDNSTMKVDGMALLGREPAKRASEVNETMHSDPQRLAQAQTN</sequence>
<dbReference type="GO" id="GO:0003676">
    <property type="term" value="F:nucleic acid binding"/>
    <property type="evidence" value="ECO:0007669"/>
    <property type="project" value="InterPro"/>
</dbReference>
<dbReference type="InterPro" id="IPR036875">
    <property type="entry name" value="Znf_CCHC_sf"/>
</dbReference>
<evidence type="ECO:0000259" key="4">
    <source>
        <dbReference type="PROSITE" id="PS50158"/>
    </source>
</evidence>
<dbReference type="Pfam" id="PF00098">
    <property type="entry name" value="zf-CCHC"/>
    <property type="match status" value="1"/>
</dbReference>
<dbReference type="InterPro" id="IPR001878">
    <property type="entry name" value="Znf_CCHC"/>
</dbReference>
<protein>
    <recommendedName>
        <fullName evidence="4">CCHC-type domain-containing protein</fullName>
    </recommendedName>
</protein>
<feature type="region of interest" description="Disordered" evidence="3">
    <location>
        <begin position="29"/>
        <end position="50"/>
    </location>
</feature>
<feature type="compositionally biased region" description="Basic and acidic residues" evidence="3">
    <location>
        <begin position="73"/>
        <end position="86"/>
    </location>
</feature>
<keyword evidence="1" id="KW-0507">mRNA processing</keyword>
<dbReference type="InParanoid" id="A0A0C3DJ38"/>
<dbReference type="Proteomes" id="UP000053989">
    <property type="component" value="Unassembled WGS sequence"/>
</dbReference>
<dbReference type="EMBL" id="KN822059">
    <property type="protein sequence ID" value="KIM60690.1"/>
    <property type="molecule type" value="Genomic_DNA"/>
</dbReference>
<keyword evidence="2" id="KW-0479">Metal-binding</keyword>
<evidence type="ECO:0000313" key="6">
    <source>
        <dbReference type="Proteomes" id="UP000053989"/>
    </source>
</evidence>
<feature type="compositionally biased region" description="Polar residues" evidence="3">
    <location>
        <begin position="36"/>
        <end position="45"/>
    </location>
</feature>
<dbReference type="SMART" id="SM00343">
    <property type="entry name" value="ZnF_C2HC"/>
    <property type="match status" value="1"/>
</dbReference>
<gene>
    <name evidence="5" type="ORF">SCLCIDRAFT_1216601</name>
</gene>
<name>A0A0C3DJ38_9AGAM</name>
<dbReference type="HOGENOM" id="CLU_2374045_0_0_1"/>
<evidence type="ECO:0000313" key="5">
    <source>
        <dbReference type="EMBL" id="KIM60690.1"/>
    </source>
</evidence>
<feature type="region of interest" description="Disordered" evidence="3">
    <location>
        <begin position="73"/>
        <end position="95"/>
    </location>
</feature>
<keyword evidence="2" id="KW-0862">Zinc</keyword>
<dbReference type="GO" id="GO:0006397">
    <property type="term" value="P:mRNA processing"/>
    <property type="evidence" value="ECO:0007669"/>
    <property type="project" value="UniProtKB-KW"/>
</dbReference>
<dbReference type="PROSITE" id="PS50158">
    <property type="entry name" value="ZF_CCHC"/>
    <property type="match status" value="1"/>
</dbReference>
<evidence type="ECO:0000256" key="3">
    <source>
        <dbReference type="SAM" id="MobiDB-lite"/>
    </source>
</evidence>
<dbReference type="GO" id="GO:0008270">
    <property type="term" value="F:zinc ion binding"/>
    <property type="evidence" value="ECO:0007669"/>
    <property type="project" value="UniProtKB-KW"/>
</dbReference>
<organism evidence="5 6">
    <name type="scientific">Scleroderma citrinum Foug A</name>
    <dbReference type="NCBI Taxonomy" id="1036808"/>
    <lineage>
        <taxon>Eukaryota</taxon>
        <taxon>Fungi</taxon>
        <taxon>Dikarya</taxon>
        <taxon>Basidiomycota</taxon>
        <taxon>Agaricomycotina</taxon>
        <taxon>Agaricomycetes</taxon>
        <taxon>Agaricomycetidae</taxon>
        <taxon>Boletales</taxon>
        <taxon>Sclerodermatineae</taxon>
        <taxon>Sclerodermataceae</taxon>
        <taxon>Scleroderma</taxon>
    </lineage>
</organism>
<reference evidence="6" key="2">
    <citation type="submission" date="2015-01" db="EMBL/GenBank/DDBJ databases">
        <title>Evolutionary Origins and Diversification of the Mycorrhizal Mutualists.</title>
        <authorList>
            <consortium name="DOE Joint Genome Institute"/>
            <consortium name="Mycorrhizal Genomics Consortium"/>
            <person name="Kohler A."/>
            <person name="Kuo A."/>
            <person name="Nagy L.G."/>
            <person name="Floudas D."/>
            <person name="Copeland A."/>
            <person name="Barry K.W."/>
            <person name="Cichocki N."/>
            <person name="Veneault-Fourrey C."/>
            <person name="LaButti K."/>
            <person name="Lindquist E.A."/>
            <person name="Lipzen A."/>
            <person name="Lundell T."/>
            <person name="Morin E."/>
            <person name="Murat C."/>
            <person name="Riley R."/>
            <person name="Ohm R."/>
            <person name="Sun H."/>
            <person name="Tunlid A."/>
            <person name="Henrissat B."/>
            <person name="Grigoriev I.V."/>
            <person name="Hibbett D.S."/>
            <person name="Martin F."/>
        </authorList>
    </citation>
    <scope>NUCLEOTIDE SEQUENCE [LARGE SCALE GENOMIC DNA]</scope>
    <source>
        <strain evidence="6">Foug A</strain>
    </source>
</reference>
<dbReference type="AlphaFoldDB" id="A0A0C3DJ38"/>
<reference evidence="5 6" key="1">
    <citation type="submission" date="2014-04" db="EMBL/GenBank/DDBJ databases">
        <authorList>
            <consortium name="DOE Joint Genome Institute"/>
            <person name="Kuo A."/>
            <person name="Kohler A."/>
            <person name="Nagy L.G."/>
            <person name="Floudas D."/>
            <person name="Copeland A."/>
            <person name="Barry K.W."/>
            <person name="Cichocki N."/>
            <person name="Veneault-Fourrey C."/>
            <person name="LaButti K."/>
            <person name="Lindquist E.A."/>
            <person name="Lipzen A."/>
            <person name="Lundell T."/>
            <person name="Morin E."/>
            <person name="Murat C."/>
            <person name="Sun H."/>
            <person name="Tunlid A."/>
            <person name="Henrissat B."/>
            <person name="Grigoriev I.V."/>
            <person name="Hibbett D.S."/>
            <person name="Martin F."/>
            <person name="Nordberg H.P."/>
            <person name="Cantor M.N."/>
            <person name="Hua S.X."/>
        </authorList>
    </citation>
    <scope>NUCLEOTIDE SEQUENCE [LARGE SCALE GENOMIC DNA]</scope>
    <source>
        <strain evidence="5 6">Foug A</strain>
    </source>
</reference>
<proteinExistence type="predicted"/>
<keyword evidence="2" id="KW-0863">Zinc-finger</keyword>